<evidence type="ECO:0000313" key="1">
    <source>
        <dbReference type="EMBL" id="KAI8439016.1"/>
    </source>
</evidence>
<sequence length="66" mass="7309">MAPRMLLISEEETVAEGGDVRLVCCAVGSPPPTYRLSLDGWIKGQIQKAVLLDTARIVRRFLTLRP</sequence>
<dbReference type="EMBL" id="CM046118">
    <property type="protein sequence ID" value="KAI8439016.1"/>
    <property type="molecule type" value="Genomic_DNA"/>
</dbReference>
<organism evidence="1 2">
    <name type="scientific">Choristoneura fumiferana</name>
    <name type="common">Spruce budworm moth</name>
    <name type="synonym">Archips fumiferana</name>
    <dbReference type="NCBI Taxonomy" id="7141"/>
    <lineage>
        <taxon>Eukaryota</taxon>
        <taxon>Metazoa</taxon>
        <taxon>Ecdysozoa</taxon>
        <taxon>Arthropoda</taxon>
        <taxon>Hexapoda</taxon>
        <taxon>Insecta</taxon>
        <taxon>Pterygota</taxon>
        <taxon>Neoptera</taxon>
        <taxon>Endopterygota</taxon>
        <taxon>Lepidoptera</taxon>
        <taxon>Glossata</taxon>
        <taxon>Ditrysia</taxon>
        <taxon>Tortricoidea</taxon>
        <taxon>Tortricidae</taxon>
        <taxon>Tortricinae</taxon>
        <taxon>Choristoneura</taxon>
    </lineage>
</organism>
<name>A0ACC0KQZ5_CHOFU</name>
<evidence type="ECO:0000313" key="2">
    <source>
        <dbReference type="Proteomes" id="UP001064048"/>
    </source>
</evidence>
<reference evidence="1 2" key="1">
    <citation type="journal article" date="2022" name="Genome Biol. Evol.">
        <title>The Spruce Budworm Genome: Reconstructing the Evolutionary History of Antifreeze Proteins.</title>
        <authorList>
            <person name="Beliveau C."/>
            <person name="Gagne P."/>
            <person name="Picq S."/>
            <person name="Vernygora O."/>
            <person name="Keeling C.I."/>
            <person name="Pinkney K."/>
            <person name="Doucet D."/>
            <person name="Wen F."/>
            <person name="Johnston J.S."/>
            <person name="Maaroufi H."/>
            <person name="Boyle B."/>
            <person name="Laroche J."/>
            <person name="Dewar K."/>
            <person name="Juretic N."/>
            <person name="Blackburn G."/>
            <person name="Nisole A."/>
            <person name="Brunet B."/>
            <person name="Brandao M."/>
            <person name="Lumley L."/>
            <person name="Duan J."/>
            <person name="Quan G."/>
            <person name="Lucarotti C.J."/>
            <person name="Roe A.D."/>
            <person name="Sperling F.A.H."/>
            <person name="Levesque R.C."/>
            <person name="Cusson M."/>
        </authorList>
    </citation>
    <scope>NUCLEOTIDE SEQUENCE [LARGE SCALE GENOMIC DNA]</scope>
    <source>
        <strain evidence="1">Glfc:IPQL:Cfum</strain>
    </source>
</reference>
<gene>
    <name evidence="1" type="ORF">MSG28_011315</name>
</gene>
<proteinExistence type="predicted"/>
<keyword evidence="2" id="KW-1185">Reference proteome</keyword>
<dbReference type="Proteomes" id="UP001064048">
    <property type="component" value="Chromosome 18"/>
</dbReference>
<accession>A0ACC0KQZ5</accession>
<comment type="caution">
    <text evidence="1">The sequence shown here is derived from an EMBL/GenBank/DDBJ whole genome shotgun (WGS) entry which is preliminary data.</text>
</comment>
<protein>
    <submittedName>
        <fullName evidence="1">Uncharacterized protein</fullName>
    </submittedName>
</protein>